<proteinExistence type="predicted"/>
<reference evidence="1" key="1">
    <citation type="submission" date="2018-05" db="EMBL/GenBank/DDBJ databases">
        <authorList>
            <person name="Lanie J.A."/>
            <person name="Ng W.-L."/>
            <person name="Kazmierczak K.M."/>
            <person name="Andrzejewski T.M."/>
            <person name="Davidsen T.M."/>
            <person name="Wayne K.J."/>
            <person name="Tettelin H."/>
            <person name="Glass J.I."/>
            <person name="Rusch D."/>
            <person name="Podicherti R."/>
            <person name="Tsui H.-C.T."/>
            <person name="Winkler M.E."/>
        </authorList>
    </citation>
    <scope>NUCLEOTIDE SEQUENCE</scope>
</reference>
<organism evidence="1">
    <name type="scientific">marine metagenome</name>
    <dbReference type="NCBI Taxonomy" id="408172"/>
    <lineage>
        <taxon>unclassified sequences</taxon>
        <taxon>metagenomes</taxon>
        <taxon>ecological metagenomes</taxon>
    </lineage>
</organism>
<sequence>MFKCQYCDAKFKSERTLMVHVCEPKRRWMNKDEKYSRLAFYAFNRFYELTHAVGKPIDFDMFAKSKFYLGFTKFGKHIININAINPEEFIDFVIQNSVKLDKWTSDTVYNTYIQELNRKESADRAVERSILLMQKWGVEYERPFNKFFKEVSKPLAIHYIKSGRISPWVIFNSDNGAELIDSFSDEELVLINDYLEPSFWTRKFNARVEDVQFVKMILNKAGI</sequence>
<dbReference type="EMBL" id="UINC01013399">
    <property type="protein sequence ID" value="SVA57917.1"/>
    <property type="molecule type" value="Genomic_DNA"/>
</dbReference>
<dbReference type="AlphaFoldDB" id="A0A381X169"/>
<evidence type="ECO:0000313" key="1">
    <source>
        <dbReference type="EMBL" id="SVA57917.1"/>
    </source>
</evidence>
<name>A0A381X169_9ZZZZ</name>
<accession>A0A381X169</accession>
<gene>
    <name evidence="1" type="ORF">METZ01_LOCUS110771</name>
</gene>
<protein>
    <submittedName>
        <fullName evidence="1">Uncharacterized protein</fullName>
    </submittedName>
</protein>